<name>A0A813FX11_POLGL</name>
<sequence length="376" mass="40068">MASPVVSAPPGLEEALRQLATSDRWARPELSSDENPSAGAALQVTLVLCGRVTTALRSATASTEKAVAALDAVRRIIGSEIVLAKRLMEILSVEAGCILATGEAAAEQGIAVVADFLSTFVKLEDQLSSQVSARMELEPTLPRQGLGVLVLPTLLECILTGTTRSWECDWEAIQPQLQPLHDLALAQPLLGNAPSVFLKLVREHAPALLPVQPDSDDEDGAATQQRVMSQEPAPRCIYSLACLAQEIYDSLASRGEEAAYNEEISQMVHLQKEVLQRLAIQATDGEDYAPSKQAYHCHSLTLEDPAPPTQAETPSSSSAAKKKTAKVPETPAARTASPKPVPRTPKKAPPAPKLPPAIMTPSPKRVSVTGRTETPP</sequence>
<gene>
    <name evidence="2" type="ORF">PGLA1383_LOCUS36614</name>
</gene>
<dbReference type="EMBL" id="CAJNNV010026796">
    <property type="protein sequence ID" value="CAE8619020.1"/>
    <property type="molecule type" value="Genomic_DNA"/>
</dbReference>
<accession>A0A813FX11</accession>
<evidence type="ECO:0000313" key="2">
    <source>
        <dbReference type="EMBL" id="CAE8619020.1"/>
    </source>
</evidence>
<dbReference type="Proteomes" id="UP000654075">
    <property type="component" value="Unassembled WGS sequence"/>
</dbReference>
<feature type="region of interest" description="Disordered" evidence="1">
    <location>
        <begin position="301"/>
        <end position="376"/>
    </location>
</feature>
<reference evidence="2" key="1">
    <citation type="submission" date="2021-02" db="EMBL/GenBank/DDBJ databases">
        <authorList>
            <person name="Dougan E. K."/>
            <person name="Rhodes N."/>
            <person name="Thang M."/>
            <person name="Chan C."/>
        </authorList>
    </citation>
    <scope>NUCLEOTIDE SEQUENCE</scope>
</reference>
<feature type="non-terminal residue" evidence="2">
    <location>
        <position position="376"/>
    </location>
</feature>
<dbReference type="AlphaFoldDB" id="A0A813FX11"/>
<evidence type="ECO:0000256" key="1">
    <source>
        <dbReference type="SAM" id="MobiDB-lite"/>
    </source>
</evidence>
<organism evidence="2 3">
    <name type="scientific">Polarella glacialis</name>
    <name type="common">Dinoflagellate</name>
    <dbReference type="NCBI Taxonomy" id="89957"/>
    <lineage>
        <taxon>Eukaryota</taxon>
        <taxon>Sar</taxon>
        <taxon>Alveolata</taxon>
        <taxon>Dinophyceae</taxon>
        <taxon>Suessiales</taxon>
        <taxon>Suessiaceae</taxon>
        <taxon>Polarella</taxon>
    </lineage>
</organism>
<evidence type="ECO:0000313" key="3">
    <source>
        <dbReference type="Proteomes" id="UP000654075"/>
    </source>
</evidence>
<protein>
    <submittedName>
        <fullName evidence="2">Uncharacterized protein</fullName>
    </submittedName>
</protein>
<comment type="caution">
    <text evidence="2">The sequence shown here is derived from an EMBL/GenBank/DDBJ whole genome shotgun (WGS) entry which is preliminary data.</text>
</comment>
<dbReference type="OrthoDB" id="420795at2759"/>
<proteinExistence type="predicted"/>
<keyword evidence="3" id="KW-1185">Reference proteome</keyword>
<feature type="compositionally biased region" description="Pro residues" evidence="1">
    <location>
        <begin position="339"/>
        <end position="355"/>
    </location>
</feature>